<evidence type="ECO:0000256" key="1">
    <source>
        <dbReference type="ARBA" id="ARBA00022801"/>
    </source>
</evidence>
<keyword evidence="3" id="KW-0436">Ligase</keyword>
<feature type="active site" description="Proton donor" evidence="2">
    <location>
        <position position="63"/>
    </location>
</feature>
<evidence type="ECO:0000256" key="2">
    <source>
        <dbReference type="HAMAP-Rule" id="MF_01940"/>
    </source>
</evidence>
<dbReference type="EMBL" id="BAAAEW010000006">
    <property type="protein sequence ID" value="GAA0745365.1"/>
    <property type="molecule type" value="Genomic_DNA"/>
</dbReference>
<comment type="similarity">
    <text evidence="2">Belongs to the 2H phosphoesterase superfamily. ThpR family.</text>
</comment>
<organism evidence="3 4">
    <name type="scientific">Ideonella azotifigens</name>
    <dbReference type="NCBI Taxonomy" id="513160"/>
    <lineage>
        <taxon>Bacteria</taxon>
        <taxon>Pseudomonadati</taxon>
        <taxon>Pseudomonadota</taxon>
        <taxon>Betaproteobacteria</taxon>
        <taxon>Burkholderiales</taxon>
        <taxon>Sphaerotilaceae</taxon>
        <taxon>Ideonella</taxon>
    </lineage>
</organism>
<comment type="caution">
    <text evidence="3">The sequence shown here is derived from an EMBL/GenBank/DDBJ whole genome shotgun (WGS) entry which is preliminary data.</text>
</comment>
<proteinExistence type="inferred from homology"/>
<dbReference type="RefSeq" id="WP_170200756.1">
    <property type="nucleotide sequence ID" value="NZ_BAAAEW010000006.1"/>
</dbReference>
<comment type="function">
    <text evidence="2">Hydrolyzes RNA 2',3'-cyclic phosphodiester to an RNA 2'-phosphomonoester.</text>
</comment>
<feature type="short sequence motif" description="HXTX 1" evidence="2">
    <location>
        <begin position="63"/>
        <end position="66"/>
    </location>
</feature>
<accession>A0ABN1JRR0</accession>
<dbReference type="GO" id="GO:0016874">
    <property type="term" value="F:ligase activity"/>
    <property type="evidence" value="ECO:0007669"/>
    <property type="project" value="UniProtKB-KW"/>
</dbReference>
<name>A0ABN1JRR0_9BURK</name>
<gene>
    <name evidence="3" type="ORF">GCM10009107_11670</name>
</gene>
<feature type="short sequence motif" description="HXTX 2" evidence="2">
    <location>
        <begin position="153"/>
        <end position="156"/>
    </location>
</feature>
<comment type="catalytic activity">
    <reaction evidence="2">
        <text>a 3'-end 2',3'-cyclophospho-ribonucleotide-RNA + H2O = a 3'-end 2'-phospho-ribonucleotide-RNA + H(+)</text>
        <dbReference type="Rhea" id="RHEA:11828"/>
        <dbReference type="Rhea" id="RHEA-COMP:10464"/>
        <dbReference type="Rhea" id="RHEA-COMP:17353"/>
        <dbReference type="ChEBI" id="CHEBI:15377"/>
        <dbReference type="ChEBI" id="CHEBI:15378"/>
        <dbReference type="ChEBI" id="CHEBI:83064"/>
        <dbReference type="ChEBI" id="CHEBI:173113"/>
        <dbReference type="EC" id="3.1.4.58"/>
    </reaction>
</comment>
<reference evidence="3 4" key="1">
    <citation type="journal article" date="2019" name="Int. J. Syst. Evol. Microbiol.">
        <title>The Global Catalogue of Microorganisms (GCM) 10K type strain sequencing project: providing services to taxonomists for standard genome sequencing and annotation.</title>
        <authorList>
            <consortium name="The Broad Institute Genomics Platform"/>
            <consortium name="The Broad Institute Genome Sequencing Center for Infectious Disease"/>
            <person name="Wu L."/>
            <person name="Ma J."/>
        </authorList>
    </citation>
    <scope>NUCLEOTIDE SEQUENCE [LARGE SCALE GENOMIC DNA]</scope>
    <source>
        <strain evidence="3 4">JCM 15503</strain>
    </source>
</reference>
<feature type="active site" description="Proton acceptor" evidence="2">
    <location>
        <position position="153"/>
    </location>
</feature>
<dbReference type="Gene3D" id="3.90.1140.10">
    <property type="entry name" value="Cyclic phosphodiesterase"/>
    <property type="match status" value="1"/>
</dbReference>
<sequence>MGNDGFEQMSLLGDAPVAKPALNRLFFALMPDEQDAARLFQLGAELRMAHGVRGRPIGENRLHITLHHLGDFPEVPELMVNRARQAGETLAHPTFALSFDIVMSFGKHSSNPPFVMVGSEENLSGVISLQREVGVRMAHAGLAREVEKSFTPHMTLAYDLKTVPAQAIAPVSWHARELVLVHSLIGQSVYFVLGRWPLKPTA</sequence>
<evidence type="ECO:0000313" key="4">
    <source>
        <dbReference type="Proteomes" id="UP001500279"/>
    </source>
</evidence>
<dbReference type="EC" id="3.1.4.58" evidence="2"/>
<protein>
    <recommendedName>
        <fullName evidence="2">RNA 2',3'-cyclic phosphodiesterase</fullName>
        <shortName evidence="2">RNA 2',3'-CPDase</shortName>
        <ecNumber evidence="2">3.1.4.58</ecNumber>
    </recommendedName>
</protein>
<dbReference type="Proteomes" id="UP001500279">
    <property type="component" value="Unassembled WGS sequence"/>
</dbReference>
<dbReference type="PANTHER" id="PTHR35561:SF1">
    <property type="entry name" value="RNA 2',3'-CYCLIC PHOSPHODIESTERASE"/>
    <property type="match status" value="1"/>
</dbReference>
<dbReference type="SUPFAM" id="SSF55144">
    <property type="entry name" value="LigT-like"/>
    <property type="match status" value="1"/>
</dbReference>
<dbReference type="PANTHER" id="PTHR35561">
    <property type="entry name" value="RNA 2',3'-CYCLIC PHOSPHODIESTERASE"/>
    <property type="match status" value="1"/>
</dbReference>
<dbReference type="InterPro" id="IPR009097">
    <property type="entry name" value="Cyclic_Pdiesterase"/>
</dbReference>
<keyword evidence="1 2" id="KW-0378">Hydrolase</keyword>
<dbReference type="Pfam" id="PF13563">
    <property type="entry name" value="2_5_RNA_ligase2"/>
    <property type="match status" value="1"/>
</dbReference>
<dbReference type="InterPro" id="IPR004175">
    <property type="entry name" value="RNA_CPDase"/>
</dbReference>
<keyword evidence="4" id="KW-1185">Reference proteome</keyword>
<dbReference type="HAMAP" id="MF_01940">
    <property type="entry name" value="RNA_CPDase"/>
    <property type="match status" value="1"/>
</dbReference>
<evidence type="ECO:0000313" key="3">
    <source>
        <dbReference type="EMBL" id="GAA0745365.1"/>
    </source>
</evidence>